<evidence type="ECO:0000313" key="1">
    <source>
        <dbReference type="EMBL" id="PTB55178.1"/>
    </source>
</evidence>
<dbReference type="GeneID" id="36623742"/>
<dbReference type="Proteomes" id="UP000241690">
    <property type="component" value="Unassembled WGS sequence"/>
</dbReference>
<dbReference type="RefSeq" id="XP_024774855.1">
    <property type="nucleotide sequence ID" value="XM_024915175.1"/>
</dbReference>
<dbReference type="EMBL" id="KZ679680">
    <property type="protein sequence ID" value="PTB55178.1"/>
    <property type="molecule type" value="Genomic_DNA"/>
</dbReference>
<proteinExistence type="predicted"/>
<reference evidence="1 2" key="1">
    <citation type="submission" date="2016-07" db="EMBL/GenBank/DDBJ databases">
        <title>Multiple horizontal gene transfer events from other fungi enriched the ability of initially mycotrophic Trichoderma (Ascomycota) to feed on dead plant biomass.</title>
        <authorList>
            <consortium name="DOE Joint Genome Institute"/>
            <person name="Aerts A."/>
            <person name="Atanasova L."/>
            <person name="Chenthamara K."/>
            <person name="Zhang J."/>
            <person name="Grujic M."/>
            <person name="Henrissat B."/>
            <person name="Kuo A."/>
            <person name="Salamov A."/>
            <person name="Lipzen A."/>
            <person name="Labutti K."/>
            <person name="Barry K."/>
            <person name="Miao Y."/>
            <person name="Rahimi M.J."/>
            <person name="Shen Q."/>
            <person name="Grigoriev I.V."/>
            <person name="Kubicek C.P."/>
            <person name="Druzhinina I.S."/>
        </authorList>
    </citation>
    <scope>NUCLEOTIDE SEQUENCE [LARGE SCALE GENOMIC DNA]</scope>
    <source>
        <strain evidence="1 2">CBS 226.95</strain>
    </source>
</reference>
<protein>
    <submittedName>
        <fullName evidence="1">Uncharacterized protein</fullName>
    </submittedName>
</protein>
<name>A0A2T4AE28_TRIHA</name>
<keyword evidence="2" id="KW-1185">Reference proteome</keyword>
<accession>A0A2T4AE28</accession>
<evidence type="ECO:0000313" key="2">
    <source>
        <dbReference type="Proteomes" id="UP000241690"/>
    </source>
</evidence>
<gene>
    <name evidence="1" type="ORF">M431DRAFT_438558</name>
</gene>
<dbReference type="AlphaFoldDB" id="A0A2T4AE28"/>
<organism evidence="1 2">
    <name type="scientific">Trichoderma harzianum CBS 226.95</name>
    <dbReference type="NCBI Taxonomy" id="983964"/>
    <lineage>
        <taxon>Eukaryota</taxon>
        <taxon>Fungi</taxon>
        <taxon>Dikarya</taxon>
        <taxon>Ascomycota</taxon>
        <taxon>Pezizomycotina</taxon>
        <taxon>Sordariomycetes</taxon>
        <taxon>Hypocreomycetidae</taxon>
        <taxon>Hypocreales</taxon>
        <taxon>Hypocreaceae</taxon>
        <taxon>Trichoderma</taxon>
    </lineage>
</organism>
<sequence>MPHQISQTAWPHDRLRLISLHTVLAGSSGYLHSSFDHRLRLCCVCDAISYTLFFLILCNISYTFSSFSFFFFSLAISLWRHALSTSMKGGGGGGTLYWHWELEGNHVLLLLLLEHSWVRRGIPWDVDDWVLFFIGLGRDTMGRR</sequence>